<evidence type="ECO:0000313" key="1">
    <source>
        <dbReference type="EMBL" id="KAJ8310335.1"/>
    </source>
</evidence>
<comment type="caution">
    <text evidence="1">The sequence shown here is derived from an EMBL/GenBank/DDBJ whole genome shotgun (WGS) entry which is preliminary data.</text>
</comment>
<dbReference type="Proteomes" id="UP001217089">
    <property type="component" value="Unassembled WGS sequence"/>
</dbReference>
<dbReference type="Gene3D" id="2.60.120.200">
    <property type="match status" value="1"/>
</dbReference>
<evidence type="ECO:0000313" key="2">
    <source>
        <dbReference type="Proteomes" id="UP001217089"/>
    </source>
</evidence>
<sequence length="470" mass="51901">MSEILGSTGIQIPMGTLNTNTNTLLNQNTANTRSAAGIQIPMNTFNENTNSLLNKNNQNTGGGVQIPFSGFNANTDTNSLVNDNTLNTVPGSTTNFFNANMKGLPNENILKPGSVKAVSNQLPNKNSLLTTVNVPNTNNVVMQNNPQEFTQIGQTAFDNNPNRAFNPNLNSALGFGNNNNNNIPTNLPHGIPCVDSRIKPAYIKTRTGNMVFDPTHFKLGSSKLRCASGTGFSLETCACEFITDSTLAAFYASIGAADWATRCNEDFSIDFNRGIYDTSFDQWYVDVHGVNTSHGVGVFTGIANTSVALPRYRGYDLKTIAFEFRFRSNVTNREHPHPLFTNCEGHSGHYKTHNEEPTYGVILNSNRPKMTFFVTYEKARPKQAFGDPVLHTQYISMDVNPLVWNTVRFSYDGNFLTAYLNGQKESKPAKGVIADRMEHQIVIGHCLRYGQFVGEIDDVKVYTHCIPSRF</sequence>
<gene>
    <name evidence="1" type="ORF">KUTeg_012200</name>
</gene>
<dbReference type="EMBL" id="JARBDR010000640">
    <property type="protein sequence ID" value="KAJ8310335.1"/>
    <property type="molecule type" value="Genomic_DNA"/>
</dbReference>
<organism evidence="1 2">
    <name type="scientific">Tegillarca granosa</name>
    <name type="common">Malaysian cockle</name>
    <name type="synonym">Anadara granosa</name>
    <dbReference type="NCBI Taxonomy" id="220873"/>
    <lineage>
        <taxon>Eukaryota</taxon>
        <taxon>Metazoa</taxon>
        <taxon>Spiralia</taxon>
        <taxon>Lophotrochozoa</taxon>
        <taxon>Mollusca</taxon>
        <taxon>Bivalvia</taxon>
        <taxon>Autobranchia</taxon>
        <taxon>Pteriomorphia</taxon>
        <taxon>Arcoida</taxon>
        <taxon>Arcoidea</taxon>
        <taxon>Arcidae</taxon>
        <taxon>Tegillarca</taxon>
    </lineage>
</organism>
<proteinExistence type="predicted"/>
<accession>A0ABQ9F407</accession>
<name>A0ABQ9F407_TEGGR</name>
<dbReference type="SUPFAM" id="SSF49899">
    <property type="entry name" value="Concanavalin A-like lectins/glucanases"/>
    <property type="match status" value="1"/>
</dbReference>
<keyword evidence="2" id="KW-1185">Reference proteome</keyword>
<reference evidence="1 2" key="1">
    <citation type="submission" date="2022-12" db="EMBL/GenBank/DDBJ databases">
        <title>Chromosome-level genome of Tegillarca granosa.</title>
        <authorList>
            <person name="Kim J."/>
        </authorList>
    </citation>
    <scope>NUCLEOTIDE SEQUENCE [LARGE SCALE GENOMIC DNA]</scope>
    <source>
        <strain evidence="1">Teg-2019</strain>
        <tissue evidence="1">Adductor muscle</tissue>
    </source>
</reference>
<dbReference type="InterPro" id="IPR013320">
    <property type="entry name" value="ConA-like_dom_sf"/>
</dbReference>
<protein>
    <submittedName>
        <fullName evidence="1">Uncharacterized protein</fullName>
    </submittedName>
</protein>